<dbReference type="EMBL" id="JBGNUJ010000004">
    <property type="protein sequence ID" value="KAL3960863.1"/>
    <property type="molecule type" value="Genomic_DNA"/>
</dbReference>
<reference evidence="1" key="1">
    <citation type="submission" date="2024-12" db="EMBL/GenBank/DDBJ databases">
        <title>Comparative genomics and development of molecular markers within Purpureocillium lilacinum and among Purpureocillium species.</title>
        <authorList>
            <person name="Yeh Z.-Y."/>
            <person name="Ni N.-T."/>
            <person name="Lo P.-H."/>
            <person name="Mushyakhwo K."/>
            <person name="Lin C.-F."/>
            <person name="Nai Y.-S."/>
        </authorList>
    </citation>
    <scope>NUCLEOTIDE SEQUENCE</scope>
    <source>
        <strain evidence="1">NCHU-NPUST-175</strain>
    </source>
</reference>
<proteinExistence type="predicted"/>
<evidence type="ECO:0000313" key="1">
    <source>
        <dbReference type="EMBL" id="KAL3960863.1"/>
    </source>
</evidence>
<name>A0ACC4E037_PURLI</name>
<comment type="caution">
    <text evidence="1">The sequence shown here is derived from an EMBL/GenBank/DDBJ whole genome shotgun (WGS) entry which is preliminary data.</text>
</comment>
<protein>
    <submittedName>
        <fullName evidence="1">Uncharacterized protein</fullName>
    </submittedName>
</protein>
<evidence type="ECO:0000313" key="2">
    <source>
        <dbReference type="Proteomes" id="UP001638806"/>
    </source>
</evidence>
<sequence length="549" mass="59483">MSYRQPYEHRPIQTSAVIVLGAHKSPANPPPSPPTPSVSPDDGPLCEPPDPFTLGEQQGSRQAEAKARRLSRALHVLSTEAAALENLSQLYETDGVAQDGFNRAVEAITRQSAANGKLVVIGVGKSGHIGKKFVATLQSLAIRSVFLHPTEALHGDLGIVGPQDTLLFITYSGKTQELLLLLPHLDESLPTIVLTSHTRPETCEFMRHRPNAILLPAPIPEAEKVTFGVSAPSTSTTVALALADSLAITVANELHQNVPAEFARNHPGGAIGAATRVPQTLKHLAVSWEEISGSADLTLDSLGVDLLRAGFDSKTGWVRVQNGVATPSGIRQLSSAELGQPLRDLPGVVLERRGMIAMSSDTPIRQAGEMLRAMQPQDADAADEEGVADHAPSSQSRKAAASSAFWRRNAFWITKQHEWRPWNKTAHIFSGAHRSENHPRKDLDQGEGEQAATFSGAQRSENRSSRDFGSGRNFVEFGITRDKAYSGTTRRTMASLPSRPGIWRFRSMIAESKAATELKCTGLSYVRWRQLPSAEQILKHLNAIARRGS</sequence>
<organism evidence="1 2">
    <name type="scientific">Purpureocillium lilacinum</name>
    <name type="common">Paecilomyces lilacinus</name>
    <dbReference type="NCBI Taxonomy" id="33203"/>
    <lineage>
        <taxon>Eukaryota</taxon>
        <taxon>Fungi</taxon>
        <taxon>Dikarya</taxon>
        <taxon>Ascomycota</taxon>
        <taxon>Pezizomycotina</taxon>
        <taxon>Sordariomycetes</taxon>
        <taxon>Hypocreomycetidae</taxon>
        <taxon>Hypocreales</taxon>
        <taxon>Ophiocordycipitaceae</taxon>
        <taxon>Purpureocillium</taxon>
    </lineage>
</organism>
<gene>
    <name evidence="1" type="ORF">ACCO45_005980</name>
</gene>
<keyword evidence="2" id="KW-1185">Reference proteome</keyword>
<dbReference type="Proteomes" id="UP001638806">
    <property type="component" value="Unassembled WGS sequence"/>
</dbReference>
<accession>A0ACC4E037</accession>